<evidence type="ECO:0000313" key="3">
    <source>
        <dbReference type="EMBL" id="GLX82306.1"/>
    </source>
</evidence>
<dbReference type="EMBL" id="BSSU01000008">
    <property type="protein sequence ID" value="GLX82306.1"/>
    <property type="molecule type" value="Genomic_DNA"/>
</dbReference>
<evidence type="ECO:0000256" key="1">
    <source>
        <dbReference type="SAM" id="Phobius"/>
    </source>
</evidence>
<dbReference type="Pfam" id="PF13386">
    <property type="entry name" value="DsbD_2"/>
    <property type="match status" value="1"/>
</dbReference>
<feature type="transmembrane region" description="Helical" evidence="1">
    <location>
        <begin position="165"/>
        <end position="190"/>
    </location>
</feature>
<name>A0ABQ6H5Z7_9GAMM</name>
<accession>A0ABQ6H5Z7</accession>
<keyword evidence="1" id="KW-0812">Transmembrane</keyword>
<dbReference type="RefSeq" id="WP_284207667.1">
    <property type="nucleotide sequence ID" value="NZ_BSSU01000008.1"/>
</dbReference>
<reference evidence="3 4" key="1">
    <citation type="submission" date="2023-03" db="EMBL/GenBank/DDBJ databases">
        <title>Draft genome sequence of Thalassotalea eurytherma JCM 18482T.</title>
        <authorList>
            <person name="Sawabe T."/>
        </authorList>
    </citation>
    <scope>NUCLEOTIDE SEQUENCE [LARGE SCALE GENOMIC DNA]</scope>
    <source>
        <strain evidence="3 4">JCM 18482</strain>
    </source>
</reference>
<feature type="transmembrane region" description="Helical" evidence="1">
    <location>
        <begin position="6"/>
        <end position="34"/>
    </location>
</feature>
<organism evidence="3 4">
    <name type="scientific">Thalassotalea eurytherma</name>
    <dbReference type="NCBI Taxonomy" id="1144278"/>
    <lineage>
        <taxon>Bacteria</taxon>
        <taxon>Pseudomonadati</taxon>
        <taxon>Pseudomonadota</taxon>
        <taxon>Gammaproteobacteria</taxon>
        <taxon>Alteromonadales</taxon>
        <taxon>Colwelliaceae</taxon>
        <taxon>Thalassotalea</taxon>
    </lineage>
</organism>
<feature type="transmembrane region" description="Helical" evidence="1">
    <location>
        <begin position="46"/>
        <end position="68"/>
    </location>
</feature>
<proteinExistence type="predicted"/>
<dbReference type="PANTHER" id="PTHR42208:SF1">
    <property type="entry name" value="HEAVY METAL TRANSPORTER"/>
    <property type="match status" value="1"/>
</dbReference>
<dbReference type="Proteomes" id="UP001157133">
    <property type="component" value="Unassembled WGS sequence"/>
</dbReference>
<sequence length="224" mass="24399">MNFDYFSAFLVGLLGAGHCLGMCGGITGMLTNAIGKNATYKKFQLVFGYNVGRLASYTLIGSIVGFSSSLAVKSTGFNPIYLHVISSIFIILLGFYIAQWWLIIGKIEIIGKRLWQLISPLTKHFIPVNRPFQAVGLGALWGWLPCGLVYSMLTWALASGSAVNGAFILFCFGLGTLPALLSMSYGIHYVQSLMRNTVLRKCTGLLMIVYGLYTLLIASSNVIN</sequence>
<keyword evidence="1" id="KW-1133">Transmembrane helix</keyword>
<keyword evidence="1" id="KW-0472">Membrane</keyword>
<feature type="transmembrane region" description="Helical" evidence="1">
    <location>
        <begin position="202"/>
        <end position="223"/>
    </location>
</feature>
<feature type="domain" description="Urease accessory protein UreH-like transmembrane" evidence="2">
    <location>
        <begin position="8"/>
        <end position="213"/>
    </location>
</feature>
<dbReference type="InterPro" id="IPR039447">
    <property type="entry name" value="UreH-like_TM_dom"/>
</dbReference>
<dbReference type="PANTHER" id="PTHR42208">
    <property type="entry name" value="HEAVY METAL TRANSPORTER-RELATED"/>
    <property type="match status" value="1"/>
</dbReference>
<evidence type="ECO:0000313" key="4">
    <source>
        <dbReference type="Proteomes" id="UP001157133"/>
    </source>
</evidence>
<protein>
    <submittedName>
        <fullName evidence="3">Cytochrome biogenesis protein</fullName>
    </submittedName>
</protein>
<feature type="transmembrane region" description="Helical" evidence="1">
    <location>
        <begin position="132"/>
        <end position="153"/>
    </location>
</feature>
<feature type="transmembrane region" description="Helical" evidence="1">
    <location>
        <begin position="80"/>
        <end position="103"/>
    </location>
</feature>
<gene>
    <name evidence="3" type="ORF">theurythT_17580</name>
</gene>
<keyword evidence="4" id="KW-1185">Reference proteome</keyword>
<evidence type="ECO:0000259" key="2">
    <source>
        <dbReference type="Pfam" id="PF13386"/>
    </source>
</evidence>
<comment type="caution">
    <text evidence="3">The sequence shown here is derived from an EMBL/GenBank/DDBJ whole genome shotgun (WGS) entry which is preliminary data.</text>
</comment>